<proteinExistence type="predicted"/>
<dbReference type="Proteomes" id="UP001177260">
    <property type="component" value="Unassembled WGS sequence"/>
</dbReference>
<keyword evidence="2" id="KW-1185">Reference proteome</keyword>
<evidence type="ECO:0000313" key="2">
    <source>
        <dbReference type="Proteomes" id="UP001177260"/>
    </source>
</evidence>
<sequence>MAKAVNAADEESADLPRGPVEARSLSAITGIASNPPAYPRNPTQTKLEPLSLYIVRVPGSKDVFLSPLKPPTKASVSAEAINASLYYLHVATPDDQVLLHEVEQEREEKARLRREMGDDVDLPPELARLNNVRRKPVPGGGGGGGHNGDAEKKETPCTPPSLPVRPPMHSPSHSTASLQPPPMPARPSLSPRSSGDFAGAPQHRQDFLDNPTDDPTSARPRRPLPPVPQDEDALDAYEENFMKKPHRWSALGHLSRGQEFWKEKYEALSAAGRHSLDSREPRMRPTSAHASPSYPHMGSPGRSPGQSPTRRPQEGRPPERPGFHITLIRRDPTHGSQWNVATMSMPRMDGGAIDIEVFTPGYKRFAAQNEPLSLTSLGVNLPAEARNSLNLPPQSEAAEATSNETAQPRRFQRKLCVSRPHVPEESRGSLDISGARPSIDSLGRPSSQSGGGVSKLKSGYYTFTSPWNGTCTFSTSVNGRSLKCKHMIPMPGFPPAGGGNGAVENPAVTVAEIRFNTPFQASHLPHNPGPSHVSPFYLSQTAGFKDPAAASDSHPDGTSAFLPPGSKRSSLAYFFNAHAQAFTNRPRSRSGASTHSNHNNNHPPPPSTPPFHARKPSHSSASSVDIDDPSGEPRRPLRRQPSEDRLDFSLAREPAGGGMRGKSAKLGKLVIEDEGIKMLDLVVASCMAVWWRGYYY</sequence>
<reference evidence="1 2" key="1">
    <citation type="journal article" date="2023" name="ACS Omega">
        <title>Identification of the Neoaspergillic Acid Biosynthesis Gene Cluster by Establishing an In Vitro CRISPR-Ribonucleoprotein Genetic System in Aspergillus melleus.</title>
        <authorList>
            <person name="Yuan B."/>
            <person name="Grau M.F."/>
            <person name="Murata R.M."/>
            <person name="Torok T."/>
            <person name="Venkateswaran K."/>
            <person name="Stajich J.E."/>
            <person name="Wang C.C.C."/>
        </authorList>
    </citation>
    <scope>NUCLEOTIDE SEQUENCE [LARGE SCALE GENOMIC DNA]</scope>
    <source>
        <strain evidence="1 2">IMV 1140</strain>
    </source>
</reference>
<protein>
    <submittedName>
        <fullName evidence="1">Uncharacterized protein</fullName>
    </submittedName>
</protein>
<dbReference type="EMBL" id="JAOPJF010000011">
    <property type="protein sequence ID" value="KAK1147712.1"/>
    <property type="molecule type" value="Genomic_DNA"/>
</dbReference>
<gene>
    <name evidence="1" type="ORF">N8T08_001057</name>
</gene>
<accession>A0ACC3BAP7</accession>
<name>A0ACC3BAP7_9EURO</name>
<organism evidence="1 2">
    <name type="scientific">Aspergillus melleus</name>
    <dbReference type="NCBI Taxonomy" id="138277"/>
    <lineage>
        <taxon>Eukaryota</taxon>
        <taxon>Fungi</taxon>
        <taxon>Dikarya</taxon>
        <taxon>Ascomycota</taxon>
        <taxon>Pezizomycotina</taxon>
        <taxon>Eurotiomycetes</taxon>
        <taxon>Eurotiomycetidae</taxon>
        <taxon>Eurotiales</taxon>
        <taxon>Aspergillaceae</taxon>
        <taxon>Aspergillus</taxon>
        <taxon>Aspergillus subgen. Circumdati</taxon>
    </lineage>
</organism>
<comment type="caution">
    <text evidence="1">The sequence shown here is derived from an EMBL/GenBank/DDBJ whole genome shotgun (WGS) entry which is preliminary data.</text>
</comment>
<evidence type="ECO:0000313" key="1">
    <source>
        <dbReference type="EMBL" id="KAK1147712.1"/>
    </source>
</evidence>